<dbReference type="Proteomes" id="UP000649617">
    <property type="component" value="Unassembled WGS sequence"/>
</dbReference>
<evidence type="ECO:0000313" key="1">
    <source>
        <dbReference type="EMBL" id="CAE7211315.1"/>
    </source>
</evidence>
<sequence>MEFRQILLAGQDQLFGPLSLQVKLLHAPEEALAKLWLELPQESDAAFRISAEMLKELRSWFDWAVRRYLMTYCSDGRELSEAAGRKYALLYSQQISGSLQDEQKLLLERLEEAATTRWLAKWRIQSRLDPSPSAPSQWSWWGWSSGASNSEEADMPEVCAGWEMEPNGDSVPSVRAFLDEVGL</sequence>
<name>A0A812JQU6_SYMPI</name>
<comment type="caution">
    <text evidence="1">The sequence shown here is derived from an EMBL/GenBank/DDBJ whole genome shotgun (WGS) entry which is preliminary data.</text>
</comment>
<dbReference type="EMBL" id="CAJNIZ010002510">
    <property type="protein sequence ID" value="CAE7211315.1"/>
    <property type="molecule type" value="Genomic_DNA"/>
</dbReference>
<dbReference type="AlphaFoldDB" id="A0A812JQU6"/>
<organism evidence="1 2">
    <name type="scientific">Symbiodinium pilosum</name>
    <name type="common">Dinoflagellate</name>
    <dbReference type="NCBI Taxonomy" id="2952"/>
    <lineage>
        <taxon>Eukaryota</taxon>
        <taxon>Sar</taxon>
        <taxon>Alveolata</taxon>
        <taxon>Dinophyceae</taxon>
        <taxon>Suessiales</taxon>
        <taxon>Symbiodiniaceae</taxon>
        <taxon>Symbiodinium</taxon>
    </lineage>
</organism>
<gene>
    <name evidence="1" type="ORF">SPIL2461_LOCUS2315</name>
</gene>
<proteinExistence type="predicted"/>
<accession>A0A812JQU6</accession>
<protein>
    <submittedName>
        <fullName evidence="1">Uncharacterized protein</fullName>
    </submittedName>
</protein>
<reference evidence="1" key="1">
    <citation type="submission" date="2021-02" db="EMBL/GenBank/DDBJ databases">
        <authorList>
            <person name="Dougan E. K."/>
            <person name="Rhodes N."/>
            <person name="Thang M."/>
            <person name="Chan C."/>
        </authorList>
    </citation>
    <scope>NUCLEOTIDE SEQUENCE</scope>
</reference>
<keyword evidence="2" id="KW-1185">Reference proteome</keyword>
<evidence type="ECO:0000313" key="2">
    <source>
        <dbReference type="Proteomes" id="UP000649617"/>
    </source>
</evidence>